<evidence type="ECO:0000313" key="2">
    <source>
        <dbReference type="EMBL" id="MBW0523807.1"/>
    </source>
</evidence>
<dbReference type="InterPro" id="IPR013103">
    <property type="entry name" value="RVT_2"/>
</dbReference>
<evidence type="ECO:0000313" key="3">
    <source>
        <dbReference type="Proteomes" id="UP000765509"/>
    </source>
</evidence>
<dbReference type="CDD" id="cd09272">
    <property type="entry name" value="RNase_HI_RT_Ty1"/>
    <property type="match status" value="1"/>
</dbReference>
<sequence length="359" mass="40390">MLLPEAEEGNLWSQTGTAGLEIALEFDIKDIGPADLMLGIKINQFNKVITLDQQHFAESLVHLYGMADCKPVDTPLIPNTHLQPAMLEDIAKFNSLNINFTSAIGSINYLSTATRPDLSFAVSSLSQSLEKPSFTDWQSFLHLLRYLKGSQHIGLSYAKNMAKGIVAYSNANWGNCLVTWRLVTGHLTIFHGFLVLWKTRKQRLVSLSTAEAEYKALCDLTSELLSLRQWCREANIFDFVDPITVFDDNQSCIKTETGNRNLNHRRMKHIDIQLHFVKEAIDACYICLKYVLTIQMLADFLKKSVPQPKLVGSLVPLGVLRLRVRGDVDYLLKNQDKTLVKRKDVTNTPATEPAHNSAV</sequence>
<name>A0A9Q3EPS7_9BASI</name>
<feature type="domain" description="Reverse transcriptase Ty1/copia-type" evidence="1">
    <location>
        <begin position="21"/>
        <end position="77"/>
    </location>
</feature>
<dbReference type="AlphaFoldDB" id="A0A9Q3EPS7"/>
<dbReference type="Pfam" id="PF07727">
    <property type="entry name" value="RVT_2"/>
    <property type="match status" value="1"/>
</dbReference>
<protein>
    <recommendedName>
        <fullName evidence="1">Reverse transcriptase Ty1/copia-type domain-containing protein</fullName>
    </recommendedName>
</protein>
<dbReference type="PANTHER" id="PTHR11439">
    <property type="entry name" value="GAG-POL-RELATED RETROTRANSPOSON"/>
    <property type="match status" value="1"/>
</dbReference>
<dbReference type="PANTHER" id="PTHR11439:SF483">
    <property type="entry name" value="PEPTIDE SYNTHASE GLIP-LIKE, PUTATIVE (AFU_ORTHOLOGUE AFUA_3G12920)-RELATED"/>
    <property type="match status" value="1"/>
</dbReference>
<proteinExistence type="predicted"/>
<gene>
    <name evidence="2" type="ORF">O181_063522</name>
</gene>
<comment type="caution">
    <text evidence="2">The sequence shown here is derived from an EMBL/GenBank/DDBJ whole genome shotgun (WGS) entry which is preliminary data.</text>
</comment>
<reference evidence="2" key="1">
    <citation type="submission" date="2021-03" db="EMBL/GenBank/DDBJ databases">
        <title>Draft genome sequence of rust myrtle Austropuccinia psidii MF-1, a brazilian biotype.</title>
        <authorList>
            <person name="Quecine M.C."/>
            <person name="Pachon D.M.R."/>
            <person name="Bonatelli M.L."/>
            <person name="Correr F.H."/>
            <person name="Franceschini L.M."/>
            <person name="Leite T.F."/>
            <person name="Margarido G.R.A."/>
            <person name="Almeida C.A."/>
            <person name="Ferrarezi J.A."/>
            <person name="Labate C.A."/>
        </authorList>
    </citation>
    <scope>NUCLEOTIDE SEQUENCE</scope>
    <source>
        <strain evidence="2">MF-1</strain>
    </source>
</reference>
<keyword evidence="3" id="KW-1185">Reference proteome</keyword>
<evidence type="ECO:0000259" key="1">
    <source>
        <dbReference type="Pfam" id="PF07727"/>
    </source>
</evidence>
<accession>A0A9Q3EPS7</accession>
<dbReference type="Proteomes" id="UP000765509">
    <property type="component" value="Unassembled WGS sequence"/>
</dbReference>
<dbReference type="EMBL" id="AVOT02030583">
    <property type="protein sequence ID" value="MBW0523807.1"/>
    <property type="molecule type" value="Genomic_DNA"/>
</dbReference>
<organism evidence="2 3">
    <name type="scientific">Austropuccinia psidii MF-1</name>
    <dbReference type="NCBI Taxonomy" id="1389203"/>
    <lineage>
        <taxon>Eukaryota</taxon>
        <taxon>Fungi</taxon>
        <taxon>Dikarya</taxon>
        <taxon>Basidiomycota</taxon>
        <taxon>Pucciniomycotina</taxon>
        <taxon>Pucciniomycetes</taxon>
        <taxon>Pucciniales</taxon>
        <taxon>Sphaerophragmiaceae</taxon>
        <taxon>Austropuccinia</taxon>
    </lineage>
</organism>